<keyword evidence="2" id="KW-0175">Coiled coil</keyword>
<evidence type="ECO:0000313" key="4">
    <source>
        <dbReference type="EMBL" id="PRZ49969.1"/>
    </source>
</evidence>
<dbReference type="Gene3D" id="2.40.30.170">
    <property type="match status" value="1"/>
</dbReference>
<dbReference type="Pfam" id="PF25917">
    <property type="entry name" value="BSH_RND"/>
    <property type="match status" value="1"/>
</dbReference>
<dbReference type="InterPro" id="IPR006143">
    <property type="entry name" value="RND_pump_MFP"/>
</dbReference>
<dbReference type="Gene3D" id="2.40.420.20">
    <property type="match status" value="1"/>
</dbReference>
<dbReference type="RefSeq" id="WP_106161613.1">
    <property type="nucleotide sequence ID" value="NZ_PVUF01000001.1"/>
</dbReference>
<protein>
    <submittedName>
        <fullName evidence="4">RND family efflux transporter MFP subunit</fullName>
    </submittedName>
</protein>
<dbReference type="GO" id="GO:1990281">
    <property type="term" value="C:efflux pump complex"/>
    <property type="evidence" value="ECO:0007669"/>
    <property type="project" value="TreeGrafter"/>
</dbReference>
<reference evidence="4 5" key="1">
    <citation type="submission" date="2018-03" db="EMBL/GenBank/DDBJ databases">
        <title>Genomic Encyclopedia of Archaeal and Bacterial Type Strains, Phase II (KMG-II): from individual species to whole genera.</title>
        <authorList>
            <person name="Goeker M."/>
        </authorList>
    </citation>
    <scope>NUCLEOTIDE SEQUENCE [LARGE SCALE GENOMIC DNA]</scope>
    <source>
        <strain evidence="4 5">DSM 25328</strain>
    </source>
</reference>
<dbReference type="Gene3D" id="1.10.287.470">
    <property type="entry name" value="Helix hairpin bin"/>
    <property type="match status" value="1"/>
</dbReference>
<dbReference type="SUPFAM" id="SSF111369">
    <property type="entry name" value="HlyD-like secretion proteins"/>
    <property type="match status" value="2"/>
</dbReference>
<dbReference type="OrthoDB" id="7626141at2"/>
<proteinExistence type="inferred from homology"/>
<dbReference type="NCBIfam" id="TIGR01730">
    <property type="entry name" value="RND_mfp"/>
    <property type="match status" value="1"/>
</dbReference>
<dbReference type="InterPro" id="IPR058625">
    <property type="entry name" value="MdtA-like_BSH"/>
</dbReference>
<dbReference type="Proteomes" id="UP000237718">
    <property type="component" value="Unassembled WGS sequence"/>
</dbReference>
<comment type="caution">
    <text evidence="4">The sequence shown here is derived from an EMBL/GenBank/DDBJ whole genome shotgun (WGS) entry which is preliminary data.</text>
</comment>
<comment type="similarity">
    <text evidence="1">Belongs to the membrane fusion protein (MFP) (TC 8.A.1) family.</text>
</comment>
<evidence type="ECO:0000256" key="2">
    <source>
        <dbReference type="SAM" id="Coils"/>
    </source>
</evidence>
<organism evidence="4 5">
    <name type="scientific">Tritonibacter scottomollicae</name>
    <name type="common">Epibacterium scottomollicae</name>
    <dbReference type="NCBI Taxonomy" id="483013"/>
    <lineage>
        <taxon>Bacteria</taxon>
        <taxon>Pseudomonadati</taxon>
        <taxon>Pseudomonadota</taxon>
        <taxon>Alphaproteobacteria</taxon>
        <taxon>Rhodobacterales</taxon>
        <taxon>Paracoccaceae</taxon>
        <taxon>Tritonibacter</taxon>
    </lineage>
</organism>
<dbReference type="GO" id="GO:0015562">
    <property type="term" value="F:efflux transmembrane transporter activity"/>
    <property type="evidence" value="ECO:0007669"/>
    <property type="project" value="TreeGrafter"/>
</dbReference>
<feature type="coiled-coil region" evidence="2">
    <location>
        <begin position="199"/>
        <end position="226"/>
    </location>
</feature>
<accession>A0A2T1AMZ7</accession>
<dbReference type="Gene3D" id="2.40.50.100">
    <property type="match status" value="1"/>
</dbReference>
<feature type="coiled-coil region" evidence="2">
    <location>
        <begin position="112"/>
        <end position="164"/>
    </location>
</feature>
<gene>
    <name evidence="4" type="ORF">CLV89_101185</name>
</gene>
<dbReference type="PANTHER" id="PTHR30469">
    <property type="entry name" value="MULTIDRUG RESISTANCE PROTEIN MDTA"/>
    <property type="match status" value="1"/>
</dbReference>
<evidence type="ECO:0000313" key="5">
    <source>
        <dbReference type="Proteomes" id="UP000237718"/>
    </source>
</evidence>
<evidence type="ECO:0000259" key="3">
    <source>
        <dbReference type="Pfam" id="PF25917"/>
    </source>
</evidence>
<sequence length="486" mass="52061">MRFLRHSVMGLFLLGLAAALALFAVQMITSAVQQSLSEERRAPPARERVFAVNVVTATLGSERPELVGFGRVESRRTLELRSAVSGRVIGLADGFQDGGRVSAGDILVEIDKADARAALERAEADRMDAQAESRDAGRALGLAMDELETAQMQAELQQRAYQRQVDLKTRGVGTEALVEAAELTATQARQSVLTRRQAVSQAEARVDQAQTSVARAQIALDEAQRDFEDTTVTAPFTGTLQSVTLVEGRLVSANEILAQLVDPDRLEVAFRVSTTQYARLLDEAGGLIPAEVTVTLDAAGAGISAEGTLARASGAVGDGQSGRLIYARMDKAAGFKPGDFVTVTVREPAIPGLARLPASAMDSRRTVLALGPDDRLEELQVELVRRQGDDVLVRGEGLAGRQVVTGRTPLLGAGIKVRPLSQGADNAAITEPTLIELTEERRARLKAMVTDNGRMPREVKTRMLAQLDQSRVPATLVSRIEQNKGG</sequence>
<name>A0A2T1AMZ7_TRISK</name>
<dbReference type="AlphaFoldDB" id="A0A2T1AMZ7"/>
<dbReference type="EMBL" id="PVUF01000001">
    <property type="protein sequence ID" value="PRZ49969.1"/>
    <property type="molecule type" value="Genomic_DNA"/>
</dbReference>
<evidence type="ECO:0000256" key="1">
    <source>
        <dbReference type="ARBA" id="ARBA00009477"/>
    </source>
</evidence>
<feature type="domain" description="Multidrug resistance protein MdtA-like barrel-sandwich hybrid" evidence="3">
    <location>
        <begin position="76"/>
        <end position="260"/>
    </location>
</feature>